<dbReference type="VEuPathDB" id="FungiDB:PYU1_G010191"/>
<dbReference type="InterPro" id="IPR050792">
    <property type="entry name" value="ADP-ribosylglycohydrolase"/>
</dbReference>
<dbReference type="GO" id="GO:0046872">
    <property type="term" value="F:metal ion binding"/>
    <property type="evidence" value="ECO:0007669"/>
    <property type="project" value="UniProtKB-KW"/>
</dbReference>
<dbReference type="EnsemblProtists" id="PYU1_T010211">
    <property type="protein sequence ID" value="PYU1_T010211"/>
    <property type="gene ID" value="PYU1_G010191"/>
</dbReference>
<dbReference type="AlphaFoldDB" id="K3WZ12"/>
<keyword evidence="3" id="KW-1185">Reference proteome</keyword>
<dbReference type="InterPro" id="IPR005502">
    <property type="entry name" value="Ribosyl_crysJ1"/>
</dbReference>
<dbReference type="Proteomes" id="UP000019132">
    <property type="component" value="Unassembled WGS sequence"/>
</dbReference>
<dbReference type="Pfam" id="PF03747">
    <property type="entry name" value="ADP_ribosyl_GH"/>
    <property type="match status" value="1"/>
</dbReference>
<dbReference type="Gene3D" id="1.10.4080.10">
    <property type="entry name" value="ADP-ribosylation/Crystallin J1"/>
    <property type="match status" value="1"/>
</dbReference>
<sequence>MDGTPETANNTENAWDRAYGAFLGLLCGDAAGATLEFSPGKITAADVERALQMPGGGVLRVGRGQITDDSELALSLAQGLVEHDPALGFPTDAVAKKYAEWHDSRPFDIGNTCGLAFGIAPDENGAYGERMTLAAVGGSMASEANGALMRVLPIALWSSRLPQESIATLARQDATLSHPNPVCQDCNAIYCQLIAHLIHHPGDYKGAIQHVEAFVKEQANPKVQTWFSQESLDISNLTNCKQMKGHVRWGFVLAIHFLRQNTSYEDAIRQTLLKGGDTDTNAAIVGGLIGALHGERSIPERMKAPVLGFDCTQPISRRKRPATYKSDQILALTQTLTGIVKP</sequence>
<proteinExistence type="predicted"/>
<reference evidence="2" key="3">
    <citation type="submission" date="2015-02" db="UniProtKB">
        <authorList>
            <consortium name="EnsemblProtists"/>
        </authorList>
    </citation>
    <scope>IDENTIFICATION</scope>
    <source>
        <strain evidence="2">DAOM BR144</strain>
    </source>
</reference>
<feature type="binding site" evidence="1">
    <location>
        <position position="67"/>
    </location>
    <ligand>
        <name>Mg(2+)</name>
        <dbReference type="ChEBI" id="CHEBI:18420"/>
        <label>1</label>
    </ligand>
</feature>
<dbReference type="PANTHER" id="PTHR16222:SF35">
    <property type="entry name" value="ADP-RIBOSYLGLYCOHYDROLASE"/>
    <property type="match status" value="1"/>
</dbReference>
<organism evidence="2 3">
    <name type="scientific">Globisporangium ultimum (strain ATCC 200006 / CBS 805.95 / DAOM BR144)</name>
    <name type="common">Pythium ultimum</name>
    <dbReference type="NCBI Taxonomy" id="431595"/>
    <lineage>
        <taxon>Eukaryota</taxon>
        <taxon>Sar</taxon>
        <taxon>Stramenopiles</taxon>
        <taxon>Oomycota</taxon>
        <taxon>Peronosporomycetes</taxon>
        <taxon>Pythiales</taxon>
        <taxon>Pythiaceae</taxon>
        <taxon>Globisporangium</taxon>
    </lineage>
</organism>
<evidence type="ECO:0000313" key="3">
    <source>
        <dbReference type="Proteomes" id="UP000019132"/>
    </source>
</evidence>
<evidence type="ECO:0000313" key="2">
    <source>
        <dbReference type="EnsemblProtists" id="PYU1_T010211"/>
    </source>
</evidence>
<dbReference type="EMBL" id="GL376623">
    <property type="status" value="NOT_ANNOTATED_CDS"/>
    <property type="molecule type" value="Genomic_DNA"/>
</dbReference>
<accession>K3WZ12</accession>
<protein>
    <recommendedName>
        <fullName evidence="4">ADP-ribosylglycohydrolase</fullName>
    </recommendedName>
</protein>
<dbReference type="PANTHER" id="PTHR16222">
    <property type="entry name" value="ADP-RIBOSYLGLYCOHYDROLASE"/>
    <property type="match status" value="1"/>
</dbReference>
<feature type="binding site" evidence="1">
    <location>
        <position position="280"/>
    </location>
    <ligand>
        <name>Mg(2+)</name>
        <dbReference type="ChEBI" id="CHEBI:18420"/>
        <label>1</label>
    </ligand>
</feature>
<feature type="binding site" evidence="1">
    <location>
        <position position="277"/>
    </location>
    <ligand>
        <name>Mg(2+)</name>
        <dbReference type="ChEBI" id="CHEBI:18420"/>
        <label>1</label>
    </ligand>
</feature>
<dbReference type="eggNOG" id="ENOG502S2GS">
    <property type="taxonomic scope" value="Eukaryota"/>
</dbReference>
<reference evidence="3" key="2">
    <citation type="submission" date="2010-04" db="EMBL/GenBank/DDBJ databases">
        <authorList>
            <person name="Buell R."/>
            <person name="Hamilton J."/>
            <person name="Hostetler J."/>
        </authorList>
    </citation>
    <scope>NUCLEOTIDE SEQUENCE [LARGE SCALE GENOMIC DNA]</scope>
    <source>
        <strain evidence="3">DAOM:BR144</strain>
    </source>
</reference>
<dbReference type="STRING" id="431595.K3WZ12"/>
<dbReference type="OMA" id="PGTWTDD"/>
<dbReference type="SUPFAM" id="SSF101478">
    <property type="entry name" value="ADP-ribosylglycohydrolase"/>
    <property type="match status" value="1"/>
</dbReference>
<keyword evidence="1" id="KW-0460">Magnesium</keyword>
<reference evidence="3" key="1">
    <citation type="journal article" date="2010" name="Genome Biol.">
        <title>Genome sequence of the necrotrophic plant pathogen Pythium ultimum reveals original pathogenicity mechanisms and effector repertoire.</title>
        <authorList>
            <person name="Levesque C.A."/>
            <person name="Brouwer H."/>
            <person name="Cano L."/>
            <person name="Hamilton J.P."/>
            <person name="Holt C."/>
            <person name="Huitema E."/>
            <person name="Raffaele S."/>
            <person name="Robideau G.P."/>
            <person name="Thines M."/>
            <person name="Win J."/>
            <person name="Zerillo M.M."/>
            <person name="Beakes G.W."/>
            <person name="Boore J.L."/>
            <person name="Busam D."/>
            <person name="Dumas B."/>
            <person name="Ferriera S."/>
            <person name="Fuerstenberg S.I."/>
            <person name="Gachon C.M."/>
            <person name="Gaulin E."/>
            <person name="Govers F."/>
            <person name="Grenville-Briggs L."/>
            <person name="Horner N."/>
            <person name="Hostetler J."/>
            <person name="Jiang R.H."/>
            <person name="Johnson J."/>
            <person name="Krajaejun T."/>
            <person name="Lin H."/>
            <person name="Meijer H.J."/>
            <person name="Moore B."/>
            <person name="Morris P."/>
            <person name="Phuntmart V."/>
            <person name="Puiu D."/>
            <person name="Shetty J."/>
            <person name="Stajich J.E."/>
            <person name="Tripathy S."/>
            <person name="Wawra S."/>
            <person name="van West P."/>
            <person name="Whitty B.R."/>
            <person name="Coutinho P.M."/>
            <person name="Henrissat B."/>
            <person name="Martin F."/>
            <person name="Thomas P.D."/>
            <person name="Tyler B.M."/>
            <person name="De Vries R.P."/>
            <person name="Kamoun S."/>
            <person name="Yandell M."/>
            <person name="Tisserat N."/>
            <person name="Buell C.R."/>
        </authorList>
    </citation>
    <scope>NUCLEOTIDE SEQUENCE</scope>
    <source>
        <strain evidence="3">DAOM:BR144</strain>
    </source>
</reference>
<dbReference type="InterPro" id="IPR036705">
    <property type="entry name" value="Ribosyl_crysJ1_sf"/>
</dbReference>
<feature type="binding site" evidence="1">
    <location>
        <position position="279"/>
    </location>
    <ligand>
        <name>Mg(2+)</name>
        <dbReference type="ChEBI" id="CHEBI:18420"/>
        <label>1</label>
    </ligand>
</feature>
<feature type="binding site" evidence="1">
    <location>
        <position position="69"/>
    </location>
    <ligand>
        <name>Mg(2+)</name>
        <dbReference type="ChEBI" id="CHEBI:18420"/>
        <label>1</label>
    </ligand>
</feature>
<evidence type="ECO:0008006" key="4">
    <source>
        <dbReference type="Google" id="ProtNLM"/>
    </source>
</evidence>
<name>K3WZ12_GLOUD</name>
<evidence type="ECO:0000256" key="1">
    <source>
        <dbReference type="PIRSR" id="PIRSR605502-1"/>
    </source>
</evidence>
<comment type="cofactor">
    <cofactor evidence="1">
        <name>Mg(2+)</name>
        <dbReference type="ChEBI" id="CHEBI:18420"/>
    </cofactor>
    <text evidence="1">Binds 2 magnesium ions per subunit.</text>
</comment>
<dbReference type="InParanoid" id="K3WZ12"/>
<keyword evidence="1" id="KW-0479">Metal-binding</keyword>
<dbReference type="HOGENOM" id="CLU_024566_8_3_1"/>
<feature type="binding site" evidence="1">
    <location>
        <position position="68"/>
    </location>
    <ligand>
        <name>Mg(2+)</name>
        <dbReference type="ChEBI" id="CHEBI:18420"/>
        <label>1</label>
    </ligand>
</feature>